<sequence length="782" mass="91024">MSKALTFKGKSFTIHYNYENIQKRCFTCFRLNHEKDFCPITIRKRQEEAVARRNRVVQESPKPQPVLKEDDPLKGVLSENQVGINPLNGRPKIAKEVLEEMRRYLIADTGEDREIKEYKIKKSVSLVEKDPIAQKLCLQLEAPPQVTKELLKGKGLVFDYSEKQEYHSKVVDRRTGDKLMASAMKAHRPVSSNSEPETLRLRDREEIDESSFYSRSEGPTGFSVGFYESDIAGTKKKRTYQRKRPPKARRTQRQLSEEESAVILEDLKREGKQVMDGKKRKPLESFQPFGSMLKTCEMEELSAKGDRFTWSGKRGNNWIRSCLDRCFGNKEWFKLFPTSNQTFMDKRGSDHRPVWVKLRAVQDRFRGQFRFDRRMMLSSEIKKEVELAWNNSNEACPLSSKLRICRSVMSKWKRTRLFNAKDKINLLQTRLEWFESKPYQLEQRSDAAKAEVAIEYFSELFKSSRPRSYDSVFSSMVPKVTDSMNASLIKEISKEELGARPSYGWRSLLHGRNLLVKGLQKRIGNGENTSVWTERWINDTEEGLRAPWMIHNNFEKRAWPWIVWNIWKSRNDLCFKGIRWSAKEIATKAFKDSEEWFLAQIVEEEISQAEPQSTSSRREEWSPPPKDWKMCNIAYEWDKSSGLLGLAWVLRNQRGVVLLHSRNSCAQILNKENAKLQAIIWAVESMASLHIDKVIFAGEFGEEFGATLRPRDWPAFAFQADEIRRALLSLNDTQLLVVPRNTNRGASFIAQSVIRERRHHSYVAAGPPGWLFELFVNESRNL</sequence>
<gene>
    <name evidence="4" type="ORF">Bca52824_002280</name>
</gene>
<dbReference type="InterPro" id="IPR025836">
    <property type="entry name" value="Zn_knuckle_CX2CX4HX4C"/>
</dbReference>
<evidence type="ECO:0008006" key="6">
    <source>
        <dbReference type="Google" id="ProtNLM"/>
    </source>
</evidence>
<feature type="region of interest" description="Disordered" evidence="1">
    <location>
        <begin position="235"/>
        <end position="256"/>
    </location>
</feature>
<dbReference type="GO" id="GO:0003676">
    <property type="term" value="F:nucleic acid binding"/>
    <property type="evidence" value="ECO:0007669"/>
    <property type="project" value="InterPro"/>
</dbReference>
<name>A0A8X7WKV1_BRACI</name>
<feature type="region of interest" description="Disordered" evidence="1">
    <location>
        <begin position="183"/>
        <end position="216"/>
    </location>
</feature>
<feature type="domain" description="RNase H type-1" evidence="2">
    <location>
        <begin position="637"/>
        <end position="752"/>
    </location>
</feature>
<evidence type="ECO:0000313" key="5">
    <source>
        <dbReference type="Proteomes" id="UP000886595"/>
    </source>
</evidence>
<evidence type="ECO:0000256" key="1">
    <source>
        <dbReference type="SAM" id="MobiDB-lite"/>
    </source>
</evidence>
<dbReference type="EMBL" id="JAAMPC010000001">
    <property type="protein sequence ID" value="KAG2331100.1"/>
    <property type="molecule type" value="Genomic_DNA"/>
</dbReference>
<dbReference type="GO" id="GO:0004523">
    <property type="term" value="F:RNA-DNA hybrid ribonuclease activity"/>
    <property type="evidence" value="ECO:0007669"/>
    <property type="project" value="InterPro"/>
</dbReference>
<dbReference type="Proteomes" id="UP000886595">
    <property type="component" value="Unassembled WGS sequence"/>
</dbReference>
<reference evidence="4 5" key="1">
    <citation type="submission" date="2020-02" db="EMBL/GenBank/DDBJ databases">
        <authorList>
            <person name="Ma Q."/>
            <person name="Huang Y."/>
            <person name="Song X."/>
            <person name="Pei D."/>
        </authorList>
    </citation>
    <scope>NUCLEOTIDE SEQUENCE [LARGE SCALE GENOMIC DNA]</scope>
    <source>
        <strain evidence="4">Sxm20200214</strain>
        <tissue evidence="4">Leaf</tissue>
    </source>
</reference>
<feature type="domain" description="Zinc knuckle CX2CX4HX4C" evidence="3">
    <location>
        <begin position="9"/>
        <end position="39"/>
    </location>
</feature>
<dbReference type="InterPro" id="IPR002156">
    <property type="entry name" value="RNaseH_domain"/>
</dbReference>
<evidence type="ECO:0000259" key="2">
    <source>
        <dbReference type="Pfam" id="PF13456"/>
    </source>
</evidence>
<dbReference type="PANTHER" id="PTHR33710:SF62">
    <property type="entry name" value="DUF4283 DOMAIN PROTEIN"/>
    <property type="match status" value="1"/>
</dbReference>
<dbReference type="Pfam" id="PF13456">
    <property type="entry name" value="RVT_3"/>
    <property type="match status" value="1"/>
</dbReference>
<evidence type="ECO:0000313" key="4">
    <source>
        <dbReference type="EMBL" id="KAG2331100.1"/>
    </source>
</evidence>
<dbReference type="InterPro" id="IPR036691">
    <property type="entry name" value="Endo/exonu/phosph_ase_sf"/>
</dbReference>
<dbReference type="OrthoDB" id="1906820at2759"/>
<protein>
    <recommendedName>
        <fullName evidence="6">RNase H type-1 domain-containing protein</fullName>
    </recommendedName>
</protein>
<dbReference type="Gene3D" id="3.60.10.10">
    <property type="entry name" value="Endonuclease/exonuclease/phosphatase"/>
    <property type="match status" value="1"/>
</dbReference>
<evidence type="ECO:0000259" key="3">
    <source>
        <dbReference type="Pfam" id="PF14392"/>
    </source>
</evidence>
<comment type="caution">
    <text evidence="4">The sequence shown here is derived from an EMBL/GenBank/DDBJ whole genome shotgun (WGS) entry which is preliminary data.</text>
</comment>
<feature type="compositionally biased region" description="Basic residues" evidence="1">
    <location>
        <begin position="235"/>
        <end position="252"/>
    </location>
</feature>
<accession>A0A8X7WKV1</accession>
<proteinExistence type="predicted"/>
<dbReference type="Pfam" id="PF14392">
    <property type="entry name" value="zf-CCHC_4"/>
    <property type="match status" value="1"/>
</dbReference>
<organism evidence="4 5">
    <name type="scientific">Brassica carinata</name>
    <name type="common">Ethiopian mustard</name>
    <name type="synonym">Abyssinian cabbage</name>
    <dbReference type="NCBI Taxonomy" id="52824"/>
    <lineage>
        <taxon>Eukaryota</taxon>
        <taxon>Viridiplantae</taxon>
        <taxon>Streptophyta</taxon>
        <taxon>Embryophyta</taxon>
        <taxon>Tracheophyta</taxon>
        <taxon>Spermatophyta</taxon>
        <taxon>Magnoliopsida</taxon>
        <taxon>eudicotyledons</taxon>
        <taxon>Gunneridae</taxon>
        <taxon>Pentapetalae</taxon>
        <taxon>rosids</taxon>
        <taxon>malvids</taxon>
        <taxon>Brassicales</taxon>
        <taxon>Brassicaceae</taxon>
        <taxon>Brassiceae</taxon>
        <taxon>Brassica</taxon>
    </lineage>
</organism>
<dbReference type="SUPFAM" id="SSF56219">
    <property type="entry name" value="DNase I-like"/>
    <property type="match status" value="1"/>
</dbReference>
<dbReference type="AlphaFoldDB" id="A0A8X7WKV1"/>
<keyword evidence="5" id="KW-1185">Reference proteome</keyword>
<dbReference type="PANTHER" id="PTHR33710">
    <property type="entry name" value="BNAC02G09200D PROTEIN"/>
    <property type="match status" value="1"/>
</dbReference>